<evidence type="ECO:0000313" key="2">
    <source>
        <dbReference type="Proteomes" id="UP001454036"/>
    </source>
</evidence>
<dbReference type="EMBL" id="BAABME010036953">
    <property type="protein sequence ID" value="GAA0162958.1"/>
    <property type="molecule type" value="Genomic_DNA"/>
</dbReference>
<dbReference type="AlphaFoldDB" id="A0AAV3QII3"/>
<evidence type="ECO:0000313" key="1">
    <source>
        <dbReference type="EMBL" id="GAA0162958.1"/>
    </source>
</evidence>
<accession>A0AAV3QII3</accession>
<gene>
    <name evidence="1" type="ORF">LIER_43623</name>
</gene>
<organism evidence="1 2">
    <name type="scientific">Lithospermum erythrorhizon</name>
    <name type="common">Purple gromwell</name>
    <name type="synonym">Lithospermum officinale var. erythrorhizon</name>
    <dbReference type="NCBI Taxonomy" id="34254"/>
    <lineage>
        <taxon>Eukaryota</taxon>
        <taxon>Viridiplantae</taxon>
        <taxon>Streptophyta</taxon>
        <taxon>Embryophyta</taxon>
        <taxon>Tracheophyta</taxon>
        <taxon>Spermatophyta</taxon>
        <taxon>Magnoliopsida</taxon>
        <taxon>eudicotyledons</taxon>
        <taxon>Gunneridae</taxon>
        <taxon>Pentapetalae</taxon>
        <taxon>asterids</taxon>
        <taxon>lamiids</taxon>
        <taxon>Boraginales</taxon>
        <taxon>Boraginaceae</taxon>
        <taxon>Boraginoideae</taxon>
        <taxon>Lithospermeae</taxon>
        <taxon>Lithospermum</taxon>
    </lineage>
</organism>
<sequence>MTNLSPKGVGEADLELSPTPAVELDIQSMVNKDPKVQAHLGGQDFGSTLNNDIHSLEIKNVSQMLKSSKMGV</sequence>
<comment type="caution">
    <text evidence="1">The sequence shown here is derived from an EMBL/GenBank/DDBJ whole genome shotgun (WGS) entry which is preliminary data.</text>
</comment>
<reference evidence="1 2" key="1">
    <citation type="submission" date="2024-01" db="EMBL/GenBank/DDBJ databases">
        <title>The complete chloroplast genome sequence of Lithospermum erythrorhizon: insights into the phylogenetic relationship among Boraginaceae species and the maternal lineages of purple gromwells.</title>
        <authorList>
            <person name="Okada T."/>
            <person name="Watanabe K."/>
        </authorList>
    </citation>
    <scope>NUCLEOTIDE SEQUENCE [LARGE SCALE GENOMIC DNA]</scope>
</reference>
<name>A0AAV3QII3_LITER</name>
<proteinExistence type="predicted"/>
<dbReference type="Proteomes" id="UP001454036">
    <property type="component" value="Unassembled WGS sequence"/>
</dbReference>
<keyword evidence="2" id="KW-1185">Reference proteome</keyword>
<protein>
    <submittedName>
        <fullName evidence="1">Uncharacterized protein</fullName>
    </submittedName>
</protein>